<name>A0A381TPU0_9ZZZZ</name>
<dbReference type="GO" id="GO:0005886">
    <property type="term" value="C:plasma membrane"/>
    <property type="evidence" value="ECO:0007669"/>
    <property type="project" value="UniProtKB-SubCell"/>
</dbReference>
<evidence type="ECO:0000256" key="6">
    <source>
        <dbReference type="ARBA" id="ARBA00022989"/>
    </source>
</evidence>
<reference evidence="11" key="1">
    <citation type="submission" date="2018-05" db="EMBL/GenBank/DDBJ databases">
        <authorList>
            <person name="Lanie J.A."/>
            <person name="Ng W.-L."/>
            <person name="Kazmierczak K.M."/>
            <person name="Andrzejewski T.M."/>
            <person name="Davidsen T.M."/>
            <person name="Wayne K.J."/>
            <person name="Tettelin H."/>
            <person name="Glass J.I."/>
            <person name="Rusch D."/>
            <person name="Podicherti R."/>
            <person name="Tsui H.-C.T."/>
            <person name="Winkler M.E."/>
        </authorList>
    </citation>
    <scope>NUCLEOTIDE SEQUENCE</scope>
</reference>
<dbReference type="AlphaFoldDB" id="A0A381TPU0"/>
<feature type="transmembrane region" description="Helical" evidence="10">
    <location>
        <begin position="170"/>
        <end position="195"/>
    </location>
</feature>
<accession>A0A381TPU0</accession>
<keyword evidence="5 10" id="KW-0812">Transmembrane</keyword>
<feature type="transmembrane region" description="Helical" evidence="10">
    <location>
        <begin position="99"/>
        <end position="120"/>
    </location>
</feature>
<comment type="subcellular location">
    <subcellularLocation>
        <location evidence="1">Cell membrane</location>
        <topology evidence="1">Multi-pass membrane protein</topology>
    </subcellularLocation>
</comment>
<feature type="transmembrane region" description="Helical" evidence="10">
    <location>
        <begin position="393"/>
        <end position="416"/>
    </location>
</feature>
<feature type="transmembrane region" description="Helical" evidence="10">
    <location>
        <begin position="21"/>
        <end position="42"/>
    </location>
</feature>
<feature type="transmembrane region" description="Helical" evidence="10">
    <location>
        <begin position="201"/>
        <end position="220"/>
    </location>
</feature>
<evidence type="ECO:0000256" key="7">
    <source>
        <dbReference type="ARBA" id="ARBA00023065"/>
    </source>
</evidence>
<organism evidence="11">
    <name type="scientific">marine metagenome</name>
    <dbReference type="NCBI Taxonomy" id="408172"/>
    <lineage>
        <taxon>unclassified sequences</taxon>
        <taxon>metagenomes</taxon>
        <taxon>ecological metagenomes</taxon>
    </lineage>
</organism>
<dbReference type="PANTHER" id="PTHR43298:SF2">
    <property type="entry name" value="FMN_FAD EXPORTER YEEO-RELATED"/>
    <property type="match status" value="1"/>
</dbReference>
<evidence type="ECO:0000256" key="2">
    <source>
        <dbReference type="ARBA" id="ARBA00022448"/>
    </source>
</evidence>
<dbReference type="Pfam" id="PF01554">
    <property type="entry name" value="MatE"/>
    <property type="match status" value="2"/>
</dbReference>
<dbReference type="GO" id="GO:0006811">
    <property type="term" value="P:monoatomic ion transport"/>
    <property type="evidence" value="ECO:0007669"/>
    <property type="project" value="UniProtKB-KW"/>
</dbReference>
<evidence type="ECO:0000256" key="1">
    <source>
        <dbReference type="ARBA" id="ARBA00004651"/>
    </source>
</evidence>
<proteinExistence type="predicted"/>
<keyword evidence="3" id="KW-0050">Antiport</keyword>
<keyword evidence="2" id="KW-0813">Transport</keyword>
<evidence type="ECO:0000313" key="11">
    <source>
        <dbReference type="EMBL" id="SVA17528.1"/>
    </source>
</evidence>
<sequence>MAEKELDGSRLISFIENPSKGLWSLAVPIIAGMGIQTLYTIVDMIFIGRLGGLSIAAVAFNMPIFFLVLGLSFGLGSGVTASIARFIGSKNKVSADNAAEHAIAIAFIISITLTSLGLIYGQSLLVRVGCTDEVLPLAWSYLKISCYGLSFMVFSMFFRSILAGEGDMKLPMIIAGLGTVLNIILDPIFIFLLGFGVSGAAMASVISQIIVFIIFVYMLFIKEHAYIRFRMRDFSPSKFILLDIIKVGIPSSMSMIIMAFGQLVFNRILVYFSTDSVAAYQVGGRVEMLIFLPIMGIASALTTMVGMFYGAKEIEKIKFIIKYGISWSIFITVICATVLFVFAPQVTRAFTDDVVIQNLAVSYLRYMCFIFPLISIGLTIGRILQGMGLGMPSLIITAIRVLIVSTPLALYFTMILDKPIEWIWIAMVISSVVATIISITWMKVAFQKLLFAIK</sequence>
<feature type="transmembrane region" description="Helical" evidence="10">
    <location>
        <begin position="363"/>
        <end position="381"/>
    </location>
</feature>
<feature type="transmembrane region" description="Helical" evidence="10">
    <location>
        <begin position="323"/>
        <end position="343"/>
    </location>
</feature>
<feature type="transmembrane region" description="Helical" evidence="10">
    <location>
        <begin position="62"/>
        <end position="87"/>
    </location>
</feature>
<keyword evidence="7" id="KW-0406">Ion transport</keyword>
<feature type="transmembrane region" description="Helical" evidence="10">
    <location>
        <begin position="422"/>
        <end position="446"/>
    </location>
</feature>
<evidence type="ECO:0000256" key="10">
    <source>
        <dbReference type="SAM" id="Phobius"/>
    </source>
</evidence>
<dbReference type="PIRSF" id="PIRSF006603">
    <property type="entry name" value="DinF"/>
    <property type="match status" value="1"/>
</dbReference>
<dbReference type="InterPro" id="IPR048279">
    <property type="entry name" value="MdtK-like"/>
</dbReference>
<protein>
    <recommendedName>
        <fullName evidence="9">Multidrug-efflux transporter</fullName>
    </recommendedName>
</protein>
<feature type="transmembrane region" description="Helical" evidence="10">
    <location>
        <begin position="290"/>
        <end position="311"/>
    </location>
</feature>
<dbReference type="InterPro" id="IPR050222">
    <property type="entry name" value="MATE_MdtK"/>
</dbReference>
<keyword evidence="4" id="KW-1003">Cell membrane</keyword>
<dbReference type="GO" id="GO:0042910">
    <property type="term" value="F:xenobiotic transmembrane transporter activity"/>
    <property type="evidence" value="ECO:0007669"/>
    <property type="project" value="InterPro"/>
</dbReference>
<dbReference type="EMBL" id="UINC01004881">
    <property type="protein sequence ID" value="SVA17528.1"/>
    <property type="molecule type" value="Genomic_DNA"/>
</dbReference>
<evidence type="ECO:0000256" key="5">
    <source>
        <dbReference type="ARBA" id="ARBA00022692"/>
    </source>
</evidence>
<evidence type="ECO:0000256" key="4">
    <source>
        <dbReference type="ARBA" id="ARBA00022475"/>
    </source>
</evidence>
<evidence type="ECO:0000256" key="9">
    <source>
        <dbReference type="ARBA" id="ARBA00031636"/>
    </source>
</evidence>
<feature type="transmembrane region" description="Helical" evidence="10">
    <location>
        <begin position="240"/>
        <end position="265"/>
    </location>
</feature>
<evidence type="ECO:0000256" key="8">
    <source>
        <dbReference type="ARBA" id="ARBA00023136"/>
    </source>
</evidence>
<keyword evidence="6 10" id="KW-1133">Transmembrane helix</keyword>
<dbReference type="InterPro" id="IPR002528">
    <property type="entry name" value="MATE_fam"/>
</dbReference>
<dbReference type="NCBIfam" id="TIGR00797">
    <property type="entry name" value="matE"/>
    <property type="match status" value="1"/>
</dbReference>
<keyword evidence="8 10" id="KW-0472">Membrane</keyword>
<dbReference type="PANTHER" id="PTHR43298">
    <property type="entry name" value="MULTIDRUG RESISTANCE PROTEIN NORM-RELATED"/>
    <property type="match status" value="1"/>
</dbReference>
<evidence type="ECO:0000256" key="3">
    <source>
        <dbReference type="ARBA" id="ARBA00022449"/>
    </source>
</evidence>
<feature type="transmembrane region" description="Helical" evidence="10">
    <location>
        <begin position="140"/>
        <end position="158"/>
    </location>
</feature>
<gene>
    <name evidence="11" type="ORF">METZ01_LOCUS70382</name>
</gene>
<dbReference type="GO" id="GO:0015297">
    <property type="term" value="F:antiporter activity"/>
    <property type="evidence" value="ECO:0007669"/>
    <property type="project" value="UniProtKB-KW"/>
</dbReference>